<protein>
    <submittedName>
        <fullName evidence="2">Uncharacterized protein</fullName>
    </submittedName>
</protein>
<organism evidence="2 3">
    <name type="scientific">Streptomyces showdoensis</name>
    <dbReference type="NCBI Taxonomy" id="68268"/>
    <lineage>
        <taxon>Bacteria</taxon>
        <taxon>Bacillati</taxon>
        <taxon>Actinomycetota</taxon>
        <taxon>Actinomycetes</taxon>
        <taxon>Kitasatosporales</taxon>
        <taxon>Streptomycetaceae</taxon>
        <taxon>Streptomyces</taxon>
    </lineage>
</organism>
<keyword evidence="1" id="KW-0812">Transmembrane</keyword>
<dbReference type="Proteomes" id="UP000265325">
    <property type="component" value="Unassembled WGS sequence"/>
</dbReference>
<evidence type="ECO:0000313" key="2">
    <source>
        <dbReference type="EMBL" id="KKZ71611.1"/>
    </source>
</evidence>
<feature type="transmembrane region" description="Helical" evidence="1">
    <location>
        <begin position="67"/>
        <end position="88"/>
    </location>
</feature>
<keyword evidence="3" id="KW-1185">Reference proteome</keyword>
<dbReference type="EMBL" id="LAQS01000036">
    <property type="protein sequence ID" value="KKZ71611.1"/>
    <property type="molecule type" value="Genomic_DNA"/>
</dbReference>
<evidence type="ECO:0000256" key="1">
    <source>
        <dbReference type="SAM" id="Phobius"/>
    </source>
</evidence>
<keyword evidence="1" id="KW-0472">Membrane</keyword>
<accession>A0A2P2GJC0</accession>
<gene>
    <name evidence="2" type="ORF">VO63_22395</name>
</gene>
<proteinExistence type="predicted"/>
<comment type="caution">
    <text evidence="2">The sequence shown here is derived from an EMBL/GenBank/DDBJ whole genome shotgun (WGS) entry which is preliminary data.</text>
</comment>
<name>A0A2P2GJC0_STREW</name>
<keyword evidence="1" id="KW-1133">Transmembrane helix</keyword>
<sequence length="93" mass="10083">MAAVDIPTAFRWVLLALAVLQLVSLAPVLRRLRRAEPEQRLAARIDAFESLSGMLLLGGLGLDNLTLGVIGLVLMSLALLLRGVRLLASRRRA</sequence>
<reference evidence="2 3" key="1">
    <citation type="submission" date="2015-05" db="EMBL/GenBank/DDBJ databases">
        <title>Draft Genome assembly of Streptomyces showdoensis.</title>
        <authorList>
            <person name="Thapa K.K."/>
            <person name="Metsa-Ketela M."/>
        </authorList>
    </citation>
    <scope>NUCLEOTIDE SEQUENCE [LARGE SCALE GENOMIC DNA]</scope>
    <source>
        <strain evidence="2 3">ATCC 15227</strain>
    </source>
</reference>
<dbReference type="AlphaFoldDB" id="A0A2P2GJC0"/>
<evidence type="ECO:0000313" key="3">
    <source>
        <dbReference type="Proteomes" id="UP000265325"/>
    </source>
</evidence>
<feature type="transmembrane region" description="Helical" evidence="1">
    <location>
        <begin position="12"/>
        <end position="29"/>
    </location>
</feature>